<keyword evidence="2" id="KW-1185">Reference proteome</keyword>
<dbReference type="WBParaSite" id="BTMF_0000167301-mRNA-1">
    <property type="protein sequence ID" value="BTMF_0000167301-mRNA-1"/>
    <property type="gene ID" value="BTMF_0000167301"/>
</dbReference>
<dbReference type="GO" id="GO:0003735">
    <property type="term" value="F:structural constituent of ribosome"/>
    <property type="evidence" value="ECO:0007669"/>
    <property type="project" value="InterPro"/>
</dbReference>
<dbReference type="EMBL" id="UZAG01000666">
    <property type="protein sequence ID" value="VDO09205.1"/>
    <property type="molecule type" value="Genomic_DNA"/>
</dbReference>
<reference evidence="3" key="1">
    <citation type="submission" date="2017-02" db="UniProtKB">
        <authorList>
            <consortium name="WormBaseParasite"/>
        </authorList>
    </citation>
    <scope>IDENTIFICATION</scope>
</reference>
<dbReference type="Gene3D" id="2.40.50.140">
    <property type="entry name" value="Nucleic acid-binding proteins"/>
    <property type="match status" value="1"/>
</dbReference>
<dbReference type="GO" id="GO:0032543">
    <property type="term" value="P:mitochondrial translation"/>
    <property type="evidence" value="ECO:0007669"/>
    <property type="project" value="TreeGrafter"/>
</dbReference>
<dbReference type="GO" id="GO:0005763">
    <property type="term" value="C:mitochondrial small ribosomal subunit"/>
    <property type="evidence" value="ECO:0007669"/>
    <property type="project" value="InterPro"/>
</dbReference>
<reference evidence="1 2" key="2">
    <citation type="submission" date="2018-11" db="EMBL/GenBank/DDBJ databases">
        <authorList>
            <consortium name="Pathogen Informatics"/>
        </authorList>
    </citation>
    <scope>NUCLEOTIDE SEQUENCE [LARGE SCALE GENOMIC DNA]</scope>
</reference>
<evidence type="ECO:0000313" key="3">
    <source>
        <dbReference type="WBParaSite" id="BTMF_0000167301-mRNA-1"/>
    </source>
</evidence>
<evidence type="ECO:0000313" key="1">
    <source>
        <dbReference type="EMBL" id="VDO09205.1"/>
    </source>
</evidence>
<dbReference type="STRING" id="42155.A0A0R3Q5S8"/>
<organism evidence="3">
    <name type="scientific">Brugia timori</name>
    <dbReference type="NCBI Taxonomy" id="42155"/>
    <lineage>
        <taxon>Eukaryota</taxon>
        <taxon>Metazoa</taxon>
        <taxon>Ecdysozoa</taxon>
        <taxon>Nematoda</taxon>
        <taxon>Chromadorea</taxon>
        <taxon>Rhabditida</taxon>
        <taxon>Spirurina</taxon>
        <taxon>Spiruromorpha</taxon>
        <taxon>Filarioidea</taxon>
        <taxon>Onchocercidae</taxon>
        <taxon>Brugia</taxon>
    </lineage>
</organism>
<dbReference type="Proteomes" id="UP000280834">
    <property type="component" value="Unassembled WGS sequence"/>
</dbReference>
<sequence length="203" mass="24077">MLYYDTSVYFQHKTELSKNTLDMLLGKVLKHTYIGNDKIPCVQVRCRLNDFDEYIKKYFSRPIDLWALDPKNTTGLGDTILITKCDVDKRPAKLVTHIVDRVMFKYGNIIDPITKKRIIKERYEDDINLETKLVKEIIEEPSSYDVLLFEEKRDIQWRRLNTRKVAISQREFSKRGRLLARQTVKDVNKEKEETVEEDKGQDN</sequence>
<accession>A0A0R3Q5S8</accession>
<dbReference type="AlphaFoldDB" id="A0A0R3Q5S8"/>
<dbReference type="InterPro" id="IPR039193">
    <property type="entry name" value="Ribosomal_uS17m_metazoa"/>
</dbReference>
<dbReference type="PANTHER" id="PTHR24088:SF0">
    <property type="entry name" value="SMALL RIBOSOMAL SUBUNIT PROTEIN US17M"/>
    <property type="match status" value="1"/>
</dbReference>
<protein>
    <submittedName>
        <fullName evidence="3">28S ribosomal protein S17, mitochondrial</fullName>
    </submittedName>
</protein>
<name>A0A0R3Q5S8_9BILA</name>
<dbReference type="InterPro" id="IPR012340">
    <property type="entry name" value="NA-bd_OB-fold"/>
</dbReference>
<gene>
    <name evidence="1" type="ORF">BTMF_LOCUS1010</name>
</gene>
<proteinExistence type="predicted"/>
<dbReference type="PANTHER" id="PTHR24088">
    <property type="entry name" value="28S RIBOSOMAL PROTEIN S17, MITOCHONDRIAL"/>
    <property type="match status" value="1"/>
</dbReference>
<evidence type="ECO:0000313" key="2">
    <source>
        <dbReference type="Proteomes" id="UP000280834"/>
    </source>
</evidence>
<dbReference type="SUPFAM" id="SSF50249">
    <property type="entry name" value="Nucleic acid-binding proteins"/>
    <property type="match status" value="1"/>
</dbReference>